<comment type="caution">
    <text evidence="1">The sequence shown here is derived from an EMBL/GenBank/DDBJ whole genome shotgun (WGS) entry which is preliminary data.</text>
</comment>
<accession>A0ABV5AK23</accession>
<dbReference type="Gene3D" id="2.60.120.260">
    <property type="entry name" value="Galactose-binding domain-like"/>
    <property type="match status" value="1"/>
</dbReference>
<dbReference type="Proteomes" id="UP001579974">
    <property type="component" value="Unassembled WGS sequence"/>
</dbReference>
<sequence length="178" mass="19536">MKTYQNQKQLPNIQTQLVAAKKLLATRKPVEVTAPSTVIATNNTWTNATVIERNPAWVDLSPASYVWGANDPTNSAAVVAQSFRIRLGDLRRISSAQLKLSTDNYGIVLINGEPVLIDQPNQNTSNFNPGRTFNVRPFLLVGRNDIVIAGFNFPQGALRSPSNPAGIAAVLQINMRRR</sequence>
<organism evidence="1 2">
    <name type="scientific">Alicyclobacillus fastidiosus</name>
    <dbReference type="NCBI Taxonomy" id="392011"/>
    <lineage>
        <taxon>Bacteria</taxon>
        <taxon>Bacillati</taxon>
        <taxon>Bacillota</taxon>
        <taxon>Bacilli</taxon>
        <taxon>Bacillales</taxon>
        <taxon>Alicyclobacillaceae</taxon>
        <taxon>Alicyclobacillus</taxon>
    </lineage>
</organism>
<evidence type="ECO:0000313" key="2">
    <source>
        <dbReference type="Proteomes" id="UP001579974"/>
    </source>
</evidence>
<evidence type="ECO:0000313" key="1">
    <source>
        <dbReference type="EMBL" id="MFB5192619.1"/>
    </source>
</evidence>
<proteinExistence type="predicted"/>
<evidence type="ECO:0008006" key="3">
    <source>
        <dbReference type="Google" id="ProtNLM"/>
    </source>
</evidence>
<dbReference type="EMBL" id="JBDXSU010000025">
    <property type="protein sequence ID" value="MFB5192619.1"/>
    <property type="molecule type" value="Genomic_DNA"/>
</dbReference>
<reference evidence="1 2" key="1">
    <citation type="journal article" date="2024" name="Int. J. Mol. Sci.">
        <title>Exploration of Alicyclobacillus spp. Genome in Search of Antibiotic Resistance.</title>
        <authorList>
            <person name="Bucka-Kolendo J."/>
            <person name="Kiousi D.E."/>
            <person name="Dekowska A."/>
            <person name="Mikolajczuk-Szczyrba A."/>
            <person name="Karadedos D.M."/>
            <person name="Michael P."/>
            <person name="Galanis A."/>
            <person name="Sokolowska B."/>
        </authorList>
    </citation>
    <scope>NUCLEOTIDE SEQUENCE [LARGE SCALE GENOMIC DNA]</scope>
    <source>
        <strain evidence="1 2">KKP 3000</strain>
    </source>
</reference>
<name>A0ABV5AK23_9BACL</name>
<keyword evidence="2" id="KW-1185">Reference proteome</keyword>
<gene>
    <name evidence="1" type="ORF">KKP3000_001828</name>
</gene>
<dbReference type="RefSeq" id="WP_275475916.1">
    <property type="nucleotide sequence ID" value="NZ_CP162940.1"/>
</dbReference>
<protein>
    <recommendedName>
        <fullName evidence="3">DUF4115 domain-containing protein</fullName>
    </recommendedName>
</protein>